<keyword evidence="4" id="KW-1185">Reference proteome</keyword>
<protein>
    <submittedName>
        <fullName evidence="2">Phasin family protein</fullName>
    </submittedName>
</protein>
<gene>
    <name evidence="2" type="ORF">AW06_002886</name>
    <name evidence="3" type="ORF">HWD57_21215</name>
</gene>
<dbReference type="Proteomes" id="UP000509684">
    <property type="component" value="Chromosome"/>
</dbReference>
<dbReference type="Pfam" id="PF09361">
    <property type="entry name" value="Phasin_2"/>
    <property type="match status" value="1"/>
</dbReference>
<reference evidence="3" key="3">
    <citation type="submission" date="2020-06" db="EMBL/GenBank/DDBJ databases">
        <authorList>
            <person name="Arumugam K."/>
            <person name="Besarab I."/>
            <person name="Haryono M."/>
            <person name="Bagci C."/>
            <person name="Beier S."/>
            <person name="Buchfink B."/>
            <person name="Gorska A."/>
            <person name="Qiu G."/>
            <person name="Huson D.H."/>
            <person name="Williams R.B."/>
        </authorList>
    </citation>
    <scope>NUCLEOTIDE SEQUENCE</scope>
    <source>
        <strain evidence="3">SSA1</strain>
    </source>
</reference>
<dbReference type="InterPro" id="IPR010127">
    <property type="entry name" value="Phasin_subfam-1"/>
</dbReference>
<evidence type="ECO:0000313" key="2">
    <source>
        <dbReference type="EMBL" id="KFB76089.1"/>
    </source>
</evidence>
<accession>A0A7D5NDD5</accession>
<dbReference type="RefSeq" id="WP_034950630.1">
    <property type="nucleotide sequence ID" value="NZ_JDST02000064.1"/>
</dbReference>
<name>A0A080MFS1_9PROT</name>
<evidence type="ECO:0000313" key="5">
    <source>
        <dbReference type="Proteomes" id="UP000509684"/>
    </source>
</evidence>
<dbReference type="InterPro" id="IPR018968">
    <property type="entry name" value="Phasin"/>
</dbReference>
<accession>A0A080MFS1</accession>
<dbReference type="EMBL" id="CP058708">
    <property type="protein sequence ID" value="QLH52012.1"/>
    <property type="molecule type" value="Genomic_DNA"/>
</dbReference>
<dbReference type="NCBIfam" id="TIGR01841">
    <property type="entry name" value="phasin"/>
    <property type="match status" value="1"/>
</dbReference>
<organism evidence="2 4">
    <name type="scientific">Candidatus Accumulibacter cognatus</name>
    <dbReference type="NCBI Taxonomy" id="2954383"/>
    <lineage>
        <taxon>Bacteria</taxon>
        <taxon>Pseudomonadati</taxon>
        <taxon>Pseudomonadota</taxon>
        <taxon>Betaproteobacteria</taxon>
        <taxon>Candidatus Accumulibacter</taxon>
    </lineage>
</organism>
<dbReference type="EMBL" id="JDST02000064">
    <property type="protein sequence ID" value="KFB76089.1"/>
    <property type="molecule type" value="Genomic_DNA"/>
</dbReference>
<sequence>MYNPIEKFTSATTFDALMTVVNTALDCVGQLAALNLQTARAVAERGHENLNTLSSVRDLSGLLALRQPMAMAAVEQSIAYSRRVYEICNESSNVFANVYEGQVGGLGRGLVETLAKSRQNLSPVVDFAVGTAKSLLSKAGQNDGRYVKLLTQDSAAIGQAAAVKLIKSC</sequence>
<evidence type="ECO:0000259" key="1">
    <source>
        <dbReference type="Pfam" id="PF09361"/>
    </source>
</evidence>
<proteinExistence type="predicted"/>
<dbReference type="Proteomes" id="UP000021315">
    <property type="component" value="Unassembled WGS sequence"/>
</dbReference>
<feature type="domain" description="Phasin" evidence="1">
    <location>
        <begin position="11"/>
        <end position="103"/>
    </location>
</feature>
<evidence type="ECO:0000313" key="4">
    <source>
        <dbReference type="Proteomes" id="UP000021315"/>
    </source>
</evidence>
<evidence type="ECO:0000313" key="3">
    <source>
        <dbReference type="EMBL" id="QLH52012.1"/>
    </source>
</evidence>
<dbReference type="STRING" id="1453999.AW06_002886"/>
<reference evidence="2 4" key="1">
    <citation type="submission" date="2014-02" db="EMBL/GenBank/DDBJ databases">
        <title>Expanding our view of genomic diversity in Candidatus Accumulibacter clades.</title>
        <authorList>
            <person name="Skennerton C.T."/>
            <person name="Barr J.J."/>
            <person name="Slater F.R."/>
            <person name="Bond P.L."/>
            <person name="Tyson G.W."/>
        </authorList>
    </citation>
    <scope>NUCLEOTIDE SEQUENCE [LARGE SCALE GENOMIC DNA]</scope>
    <source>
        <strain evidence="4">SK-02</strain>
    </source>
</reference>
<dbReference type="KEGG" id="acog:HWD57_21215"/>
<dbReference type="AlphaFoldDB" id="A0A080MFS1"/>
<reference evidence="3 5" key="2">
    <citation type="journal article" date="2019" name="Microbiome">
        <title>Annotated bacterial chromosomes from frame-shift-corrected long-read metagenomic data.</title>
        <authorList>
            <person name="Arumugam K."/>
            <person name="Bagci C."/>
            <person name="Bessarab I."/>
            <person name="Beier S."/>
            <person name="Buchfink B."/>
            <person name="Gorska A."/>
            <person name="Qiu G."/>
            <person name="Huson D.H."/>
            <person name="Williams R.B.H."/>
        </authorList>
    </citation>
    <scope>NUCLEOTIDE SEQUENCE [LARGE SCALE GENOMIC DNA]</scope>
    <source>
        <strain evidence="3">SSA1</strain>
    </source>
</reference>